<keyword evidence="4" id="KW-0464">Manganese</keyword>
<dbReference type="STRING" id="1051891.A0A0C3PZQ1"/>
<evidence type="ECO:0000313" key="10">
    <source>
        <dbReference type="Proteomes" id="UP000054248"/>
    </source>
</evidence>
<reference evidence="9 10" key="1">
    <citation type="submission" date="2014-04" db="EMBL/GenBank/DDBJ databases">
        <authorList>
            <consortium name="DOE Joint Genome Institute"/>
            <person name="Kuo A."/>
            <person name="Girlanda M."/>
            <person name="Perotto S."/>
            <person name="Kohler A."/>
            <person name="Nagy L.G."/>
            <person name="Floudas D."/>
            <person name="Copeland A."/>
            <person name="Barry K.W."/>
            <person name="Cichocki N."/>
            <person name="Veneault-Fourrey C."/>
            <person name="LaButti K."/>
            <person name="Lindquist E.A."/>
            <person name="Lipzen A."/>
            <person name="Lundell T."/>
            <person name="Morin E."/>
            <person name="Murat C."/>
            <person name="Sun H."/>
            <person name="Tunlid A."/>
            <person name="Henrissat B."/>
            <person name="Grigoriev I.V."/>
            <person name="Hibbett D.S."/>
            <person name="Martin F."/>
            <person name="Nordberg H.P."/>
            <person name="Cantor M.N."/>
            <person name="Hua S.X."/>
        </authorList>
    </citation>
    <scope>NUCLEOTIDE SEQUENCE [LARGE SCALE GENOMIC DNA]</scope>
    <source>
        <strain evidence="9 10">MUT 4182</strain>
    </source>
</reference>
<dbReference type="InterPro" id="IPR047129">
    <property type="entry name" value="PPA2-like"/>
</dbReference>
<evidence type="ECO:0000256" key="2">
    <source>
        <dbReference type="ARBA" id="ARBA00022801"/>
    </source>
</evidence>
<dbReference type="InterPro" id="IPR004843">
    <property type="entry name" value="Calcineurin-like_PHP"/>
</dbReference>
<evidence type="ECO:0000259" key="8">
    <source>
        <dbReference type="PROSITE" id="PS00125"/>
    </source>
</evidence>
<dbReference type="InterPro" id="IPR006186">
    <property type="entry name" value="Ser/Thr-sp_prot-phosphatase"/>
</dbReference>
<gene>
    <name evidence="9" type="ORF">M407DRAFT_15869</name>
</gene>
<evidence type="ECO:0000313" key="9">
    <source>
        <dbReference type="EMBL" id="KIO21060.1"/>
    </source>
</evidence>
<dbReference type="InterPro" id="IPR029052">
    <property type="entry name" value="Metallo-depent_PP-like"/>
</dbReference>
<comment type="similarity">
    <text evidence="7">Belongs to the PPP phosphatase family.</text>
</comment>
<dbReference type="PRINTS" id="PR00114">
    <property type="entry name" value="STPHPHTASE"/>
</dbReference>
<keyword evidence="1" id="KW-0479">Metal-binding</keyword>
<evidence type="ECO:0000256" key="7">
    <source>
        <dbReference type="RuleBase" id="RU004273"/>
    </source>
</evidence>
<keyword evidence="10" id="KW-1185">Reference proteome</keyword>
<dbReference type="EC" id="3.1.3.16" evidence="7"/>
<dbReference type="Proteomes" id="UP000054248">
    <property type="component" value="Unassembled WGS sequence"/>
</dbReference>
<proteinExistence type="inferred from homology"/>
<protein>
    <recommendedName>
        <fullName evidence="7">Serine/threonine-protein phosphatase</fullName>
        <ecNumber evidence="7">3.1.3.16</ecNumber>
    </recommendedName>
</protein>
<dbReference type="PANTHER" id="PTHR45619">
    <property type="entry name" value="SERINE/THREONINE-PROTEIN PHOSPHATASE PP2A-RELATED"/>
    <property type="match status" value="1"/>
</dbReference>
<dbReference type="FunFam" id="3.60.21.10:FF:000005">
    <property type="entry name" value="Serine/threonine-protein phosphatase"/>
    <property type="match status" value="1"/>
</dbReference>
<dbReference type="GO" id="GO:0046872">
    <property type="term" value="F:metal ion binding"/>
    <property type="evidence" value="ECO:0007669"/>
    <property type="project" value="UniProtKB-KW"/>
</dbReference>
<comment type="catalytic activity">
    <reaction evidence="5">
        <text>O-phospho-L-seryl-[protein] + H2O = L-seryl-[protein] + phosphate</text>
        <dbReference type="Rhea" id="RHEA:20629"/>
        <dbReference type="Rhea" id="RHEA-COMP:9863"/>
        <dbReference type="Rhea" id="RHEA-COMP:11604"/>
        <dbReference type="ChEBI" id="CHEBI:15377"/>
        <dbReference type="ChEBI" id="CHEBI:29999"/>
        <dbReference type="ChEBI" id="CHEBI:43474"/>
        <dbReference type="ChEBI" id="CHEBI:83421"/>
        <dbReference type="EC" id="3.1.3.16"/>
    </reaction>
</comment>
<comment type="catalytic activity">
    <reaction evidence="6 7">
        <text>O-phospho-L-threonyl-[protein] + H2O = L-threonyl-[protein] + phosphate</text>
        <dbReference type="Rhea" id="RHEA:47004"/>
        <dbReference type="Rhea" id="RHEA-COMP:11060"/>
        <dbReference type="Rhea" id="RHEA-COMP:11605"/>
        <dbReference type="ChEBI" id="CHEBI:15377"/>
        <dbReference type="ChEBI" id="CHEBI:30013"/>
        <dbReference type="ChEBI" id="CHEBI:43474"/>
        <dbReference type="ChEBI" id="CHEBI:61977"/>
        <dbReference type="EC" id="3.1.3.16"/>
    </reaction>
</comment>
<accession>A0A0C3PZQ1</accession>
<dbReference type="GO" id="GO:0004722">
    <property type="term" value="F:protein serine/threonine phosphatase activity"/>
    <property type="evidence" value="ECO:0007669"/>
    <property type="project" value="UniProtKB-EC"/>
</dbReference>
<dbReference type="AlphaFoldDB" id="A0A0C3PZQ1"/>
<dbReference type="SMART" id="SM00156">
    <property type="entry name" value="PP2Ac"/>
    <property type="match status" value="1"/>
</dbReference>
<feature type="domain" description="Serine/threonine specific protein phosphatases" evidence="8">
    <location>
        <begin position="138"/>
        <end position="143"/>
    </location>
</feature>
<keyword evidence="3" id="KW-0904">Protein phosphatase</keyword>
<evidence type="ECO:0000256" key="1">
    <source>
        <dbReference type="ARBA" id="ARBA00022723"/>
    </source>
</evidence>
<dbReference type="Pfam" id="PF00149">
    <property type="entry name" value="Metallophos"/>
    <property type="match status" value="1"/>
</dbReference>
<dbReference type="OrthoDB" id="1930084at2759"/>
<keyword evidence="2 7" id="KW-0378">Hydrolase</keyword>
<dbReference type="SUPFAM" id="SSF56300">
    <property type="entry name" value="Metallo-dependent phosphatases"/>
    <property type="match status" value="1"/>
</dbReference>
<organism evidence="9 10">
    <name type="scientific">Tulasnella calospora MUT 4182</name>
    <dbReference type="NCBI Taxonomy" id="1051891"/>
    <lineage>
        <taxon>Eukaryota</taxon>
        <taxon>Fungi</taxon>
        <taxon>Dikarya</taxon>
        <taxon>Basidiomycota</taxon>
        <taxon>Agaricomycotina</taxon>
        <taxon>Agaricomycetes</taxon>
        <taxon>Cantharellales</taxon>
        <taxon>Tulasnellaceae</taxon>
        <taxon>Tulasnella</taxon>
    </lineage>
</organism>
<dbReference type="PROSITE" id="PS00125">
    <property type="entry name" value="SER_THR_PHOSPHATASE"/>
    <property type="match status" value="1"/>
</dbReference>
<evidence type="ECO:0000256" key="5">
    <source>
        <dbReference type="ARBA" id="ARBA00047761"/>
    </source>
</evidence>
<reference evidence="10" key="2">
    <citation type="submission" date="2015-01" db="EMBL/GenBank/DDBJ databases">
        <title>Evolutionary Origins and Diversification of the Mycorrhizal Mutualists.</title>
        <authorList>
            <consortium name="DOE Joint Genome Institute"/>
            <consortium name="Mycorrhizal Genomics Consortium"/>
            <person name="Kohler A."/>
            <person name="Kuo A."/>
            <person name="Nagy L.G."/>
            <person name="Floudas D."/>
            <person name="Copeland A."/>
            <person name="Barry K.W."/>
            <person name="Cichocki N."/>
            <person name="Veneault-Fourrey C."/>
            <person name="LaButti K."/>
            <person name="Lindquist E.A."/>
            <person name="Lipzen A."/>
            <person name="Lundell T."/>
            <person name="Morin E."/>
            <person name="Murat C."/>
            <person name="Riley R."/>
            <person name="Ohm R."/>
            <person name="Sun H."/>
            <person name="Tunlid A."/>
            <person name="Henrissat B."/>
            <person name="Grigoriev I.V."/>
            <person name="Hibbett D.S."/>
            <person name="Martin F."/>
        </authorList>
    </citation>
    <scope>NUCLEOTIDE SEQUENCE [LARGE SCALE GENOMIC DNA]</scope>
    <source>
        <strain evidence="10">MUT 4182</strain>
    </source>
</reference>
<evidence type="ECO:0000256" key="3">
    <source>
        <dbReference type="ARBA" id="ARBA00022912"/>
    </source>
</evidence>
<evidence type="ECO:0000256" key="6">
    <source>
        <dbReference type="ARBA" id="ARBA00048336"/>
    </source>
</evidence>
<dbReference type="EMBL" id="KN823151">
    <property type="protein sequence ID" value="KIO21060.1"/>
    <property type="molecule type" value="Genomic_DNA"/>
</dbReference>
<dbReference type="HOGENOM" id="CLU_004962_8_1_1"/>
<evidence type="ECO:0000256" key="4">
    <source>
        <dbReference type="ARBA" id="ARBA00023211"/>
    </source>
</evidence>
<dbReference type="Gene3D" id="3.60.21.10">
    <property type="match status" value="1"/>
</dbReference>
<name>A0A0C3PZQ1_9AGAM</name>
<dbReference type="CDD" id="cd07415">
    <property type="entry name" value="MPP_PP2A_PP4_PP6"/>
    <property type="match status" value="1"/>
</dbReference>
<sequence length="334" mass="37952">MEARARVVMRRQLAQPATTVPGQDGLPALLLLDQSAQIEQLKRCEPLSELQVKELCLKAREILIEEGNVQYVDSPVTICGDIHGQFFDLVELFKVGGWCPETNYLFMGDFVDRGFYSIETFLLLLAFKVRYPDRITLIRGNHESRQITQVYGFYDECQRKYGSANVWRYCCEVFDYLALAAIVDGRVFCVHGGLSPNVHAIDQIRAIDRKQEVPHDGPMCDLLWSDPDDIQGWGLSPRGAGFLFGGDVVKGFNHANDIDLIARAHQLAMEGFKLMFDQMIVTVWSAPNYCYRCGNVASILELDENLRQEYKVFNAAQQDARSIPVKRPPPEYFL</sequence>